<organism evidence="4 6">
    <name type="scientific">Photobacterium damsela subsp. piscicida</name>
    <name type="common">Pasteurella piscicida</name>
    <dbReference type="NCBI Taxonomy" id="38294"/>
    <lineage>
        <taxon>Bacteria</taxon>
        <taxon>Pseudomonadati</taxon>
        <taxon>Pseudomonadota</taxon>
        <taxon>Gammaproteobacteria</taxon>
        <taxon>Vibrionales</taxon>
        <taxon>Vibrionaceae</taxon>
        <taxon>Photobacterium</taxon>
    </lineage>
</organism>
<feature type="coiled-coil region" evidence="1">
    <location>
        <begin position="324"/>
        <end position="375"/>
    </location>
</feature>
<keyword evidence="3" id="KW-0418">Kinase</keyword>
<dbReference type="InterPro" id="IPR050445">
    <property type="entry name" value="Bact_polysacc_biosynth/exp"/>
</dbReference>
<reference evidence="4 6" key="3">
    <citation type="submission" date="2020-09" db="EMBL/GenBank/DDBJ databases">
        <title>Complete, closed and curated genome sequences of Photobacterium damselae subsp. piscicida isolates from Australia indicate localised evolution and additional plasmid-borne pathogenicity mechanisms.</title>
        <authorList>
            <person name="Baseggio L."/>
            <person name="Silayeva O."/>
            <person name="Buller N."/>
            <person name="Landos M."/>
            <person name="Engelstaedter J."/>
            <person name="Barnes A.C."/>
        </authorList>
    </citation>
    <scope>NUCLEOTIDE SEQUENCE [LARGE SCALE GENOMIC DNA]</scope>
    <source>
        <strain evidence="4 6">AS-16-0540-1</strain>
    </source>
</reference>
<dbReference type="RefSeq" id="WP_044174196.1">
    <property type="nucleotide sequence ID" value="NZ_AP018045.1"/>
</dbReference>
<keyword evidence="2" id="KW-0472">Membrane</keyword>
<evidence type="ECO:0000256" key="2">
    <source>
        <dbReference type="SAM" id="Phobius"/>
    </source>
</evidence>
<dbReference type="AlphaFoldDB" id="A0A1Q9H2K4"/>
<dbReference type="Proteomes" id="UP000218676">
    <property type="component" value="Chromosome 1"/>
</dbReference>
<dbReference type="GO" id="GO:0004713">
    <property type="term" value="F:protein tyrosine kinase activity"/>
    <property type="evidence" value="ECO:0007669"/>
    <property type="project" value="TreeGrafter"/>
</dbReference>
<dbReference type="GO" id="GO:0005886">
    <property type="term" value="C:plasma membrane"/>
    <property type="evidence" value="ECO:0007669"/>
    <property type="project" value="TreeGrafter"/>
</dbReference>
<protein>
    <submittedName>
        <fullName evidence="3">Cryptic autophosphorylating protein tyrosine kinase Etk</fullName>
    </submittedName>
    <submittedName>
        <fullName evidence="4">Sugar transporter</fullName>
    </submittedName>
</protein>
<feature type="transmembrane region" description="Helical" evidence="2">
    <location>
        <begin position="21"/>
        <end position="40"/>
    </location>
</feature>
<keyword evidence="2" id="KW-0812">Transmembrane</keyword>
<dbReference type="PANTHER" id="PTHR32309">
    <property type="entry name" value="TYROSINE-PROTEIN KINASE"/>
    <property type="match status" value="1"/>
</dbReference>
<evidence type="ECO:0000313" key="4">
    <source>
        <dbReference type="EMBL" id="QOD56788.1"/>
    </source>
</evidence>
<evidence type="ECO:0000313" key="6">
    <source>
        <dbReference type="Proteomes" id="UP000516656"/>
    </source>
</evidence>
<dbReference type="EMBL" id="AP018045">
    <property type="protein sequence ID" value="BAX54321.1"/>
    <property type="molecule type" value="Genomic_DNA"/>
</dbReference>
<evidence type="ECO:0000256" key="1">
    <source>
        <dbReference type="SAM" id="Coils"/>
    </source>
</evidence>
<keyword evidence="4" id="KW-0762">Sugar transport</keyword>
<reference evidence="5" key="2">
    <citation type="submission" date="2017-05" db="EMBL/GenBank/DDBJ databases">
        <title>Whole genome sequence of fish pathogenic bacteria, Photobacterium damselae subsp. piscicida, strain 91-197, isolated from hybrid striped bass (Morone sp.) in USA.</title>
        <authorList>
            <person name="Teru Y."/>
            <person name="Hikima J."/>
            <person name="Kono T."/>
            <person name="Sakai M."/>
            <person name="Takano T."/>
            <person name="Hawke J.P."/>
            <person name="Takeyama H."/>
            <person name="Aoki T."/>
        </authorList>
    </citation>
    <scope>NUCLEOTIDE SEQUENCE [LARGE SCALE GENOMIC DNA]</scope>
    <source>
        <strain evidence="5">91-197</strain>
    </source>
</reference>
<keyword evidence="4" id="KW-0813">Transport</keyword>
<dbReference type="Proteomes" id="UP000516656">
    <property type="component" value="Chromosome 1"/>
</dbReference>
<keyword evidence="2" id="KW-1133">Transmembrane helix</keyword>
<evidence type="ECO:0000313" key="3">
    <source>
        <dbReference type="EMBL" id="BAX54321.1"/>
    </source>
</evidence>
<name>A0A1Q9H2K4_PHODP</name>
<feature type="transmembrane region" description="Helical" evidence="2">
    <location>
        <begin position="425"/>
        <end position="450"/>
    </location>
</feature>
<dbReference type="EMBL" id="CP061854">
    <property type="protein sequence ID" value="QOD56788.1"/>
    <property type="molecule type" value="Genomic_DNA"/>
</dbReference>
<proteinExistence type="predicted"/>
<keyword evidence="3" id="KW-0808">Transferase</keyword>
<reference evidence="3" key="1">
    <citation type="journal article" date="2017" name="Genome Announc.">
        <title>Whole-Genome Sequence of Photobacterium damselae subsp. piscicida Strain 91-197, Isolated from Hybrid Striped Bass (Morone sp.) in the United States.</title>
        <authorList>
            <person name="Teru Y."/>
            <person name="Hikima J."/>
            <person name="Kono T."/>
            <person name="Sakai M."/>
            <person name="Takano T."/>
            <person name="Hawke J.P."/>
            <person name="Takeyama H."/>
            <person name="Aoki T."/>
        </authorList>
    </citation>
    <scope>NUCLEOTIDE SEQUENCE</scope>
    <source>
        <strain evidence="3">91-197</strain>
    </source>
</reference>
<accession>A0A1Q9H2K4</accession>
<gene>
    <name evidence="4" type="ORF">IC627_01480</name>
    <name evidence="3" type="ORF">PDPUS_1_02947</name>
</gene>
<keyword evidence="1" id="KW-0175">Coiled coil</keyword>
<evidence type="ECO:0000313" key="5">
    <source>
        <dbReference type="Proteomes" id="UP000218676"/>
    </source>
</evidence>
<feature type="coiled-coil region" evidence="1">
    <location>
        <begin position="167"/>
        <end position="194"/>
    </location>
</feature>
<sequence>MRQLILAKLYAFCCALWMYRYMVLVPMITLPILLPVGSLFKTKMYYSQTTILVQEAAMLNPFLGDLSISMNLQQRMKALTILLHSQSTLEQVVIDLELATKEDRGQVAVRVGELKQHLNLSLLSDELVSIGLTWKYPSEVPVILNAVSNIFLDKLRAPGRASIDNSEQFLQQQLTITQQELEQAETELAAFKMQNANDLPHLRGMNEQANIELNRQLHETELNLMAAKSSRDNLYQRLARTNPLIGMLEQEIVDSESRLALLRASYTDKHSKIRSELRKLSRLQQKRAQLLELQQSLTPEQINQLWQRIANETQAQASTSQPLLLSQFEKLQDADEQIAALTNELNLLQQKATYLSEKRNVFTRLEKQLTALERNYKVKANIYDQLLERFEMAKVTGQLGRFEDPDKLKVIDKPSIPTQPLNWPWWLNMMIGFILGIILGLSTTALLMLLDSRIYQREQLQRISDLPTLTQIPNFHITR</sequence>
<dbReference type="PANTHER" id="PTHR32309:SF13">
    <property type="entry name" value="FERRIC ENTEROBACTIN TRANSPORT PROTEIN FEPE"/>
    <property type="match status" value="1"/>
</dbReference>